<dbReference type="Pfam" id="PF02518">
    <property type="entry name" value="HATPase_c"/>
    <property type="match status" value="1"/>
</dbReference>
<dbReference type="Proteomes" id="UP000035763">
    <property type="component" value="Unassembled WGS sequence"/>
</dbReference>
<dbReference type="GO" id="GO:0004673">
    <property type="term" value="F:protein histidine kinase activity"/>
    <property type="evidence" value="ECO:0007669"/>
    <property type="project" value="UniProtKB-EC"/>
</dbReference>
<dbReference type="SUPFAM" id="SSF55874">
    <property type="entry name" value="ATPase domain of HSP90 chaperone/DNA topoisomerase II/histidine kinase"/>
    <property type="match status" value="1"/>
</dbReference>
<keyword evidence="3" id="KW-0597">Phosphoprotein</keyword>
<dbReference type="PROSITE" id="PS50109">
    <property type="entry name" value="HIS_KIN"/>
    <property type="match status" value="1"/>
</dbReference>
<dbReference type="Gene3D" id="3.30.450.280">
    <property type="entry name" value="GAF domain"/>
    <property type="match status" value="1"/>
</dbReference>
<dbReference type="AlphaFoldDB" id="W6JU93"/>
<dbReference type="InterPro" id="IPR022066">
    <property type="entry name" value="PdtaS_GAF"/>
</dbReference>
<dbReference type="InterPro" id="IPR036890">
    <property type="entry name" value="HATPase_C_sf"/>
</dbReference>
<name>W6JU93_9MICO</name>
<keyword evidence="7" id="KW-0067">ATP-binding</keyword>
<dbReference type="Pfam" id="PF07568">
    <property type="entry name" value="HisKA_2"/>
    <property type="match status" value="1"/>
</dbReference>
<dbReference type="SMART" id="SM00387">
    <property type="entry name" value="HATPase_c"/>
    <property type="match status" value="1"/>
</dbReference>
<comment type="catalytic activity">
    <reaction evidence="1">
        <text>ATP + protein L-histidine = ADP + protein N-phospho-L-histidine.</text>
        <dbReference type="EC" id="2.7.13.3"/>
    </reaction>
</comment>
<reference evidence="9 10" key="1">
    <citation type="journal article" date="2013" name="ISME J.">
        <title>A metabolic model for members of the genus Tetrasphaera involved in enhanced biological phosphorus removal.</title>
        <authorList>
            <person name="Kristiansen R."/>
            <person name="Nguyen H.T.T."/>
            <person name="Saunders A.M."/>
            <person name="Nielsen J.L."/>
            <person name="Wimmer R."/>
            <person name="Le V.Q."/>
            <person name="McIlroy S.J."/>
            <person name="Petrovski S."/>
            <person name="Seviour R.J."/>
            <person name="Calteau A."/>
            <person name="Nielsen K.L."/>
            <person name="Nielsen P.H."/>
        </authorList>
    </citation>
    <scope>NUCLEOTIDE SEQUENCE [LARGE SCALE GENOMIC DNA]</scope>
    <source>
        <strain evidence="9 10">Ben110</strain>
    </source>
</reference>
<dbReference type="InterPro" id="IPR005467">
    <property type="entry name" value="His_kinase_dom"/>
</dbReference>
<evidence type="ECO:0000256" key="7">
    <source>
        <dbReference type="ARBA" id="ARBA00022840"/>
    </source>
</evidence>
<dbReference type="Pfam" id="PF12282">
    <property type="entry name" value="GAF_PdtaS"/>
    <property type="match status" value="1"/>
</dbReference>
<keyword evidence="10" id="KW-1185">Reference proteome</keyword>
<protein>
    <recommendedName>
        <fullName evidence="2">histidine kinase</fullName>
        <ecNumber evidence="2">2.7.13.3</ecNumber>
    </recommendedName>
</protein>
<sequence length="471" mass="50968">MLLGEWQLLSDLSFADLVLWVRTRAGDWRAVAHVRPNTGQMVFFEDIVGQHAVGDRSRLLERALDEGAILRRGGPILDNDHAIREEAVPLRDGDQTIAILTRHTNLTALRTPSRLELSYQGLAAALVRMIAAGEWPGASAPTGSRRGAPRVSDGVIHLGVDGIVLYASPNAMSAIHRLGHPGEVIGEQLATVFADVLRDQALVDEALAMVTMGRAAWRADATTRSGSVALRAIPLTEGGERVGAIVLLRDVTDLRRREHELLSKEATVREIHHRVKNNLQTVAALLRLQARRLPDGAGRSALDEAVRRVGTIALVHETLSHGFDETVDFDEIARRGLHAIVEVATTDVPIGSRVEGSFGRLRAEDAMSLALVISELTQNAVEHGLRETGGTVTLRVERVEEDGGDGDVLQVAIEDDGTGIPAGFRPGKAGLGTQIVNSLVQGLRGAIRWEDAQPHGTRVRFFARLRPLDPA</sequence>
<evidence type="ECO:0000256" key="4">
    <source>
        <dbReference type="ARBA" id="ARBA00022679"/>
    </source>
</evidence>
<evidence type="ECO:0000313" key="10">
    <source>
        <dbReference type="Proteomes" id="UP000035763"/>
    </source>
</evidence>
<dbReference type="InterPro" id="IPR038424">
    <property type="entry name" value="H_kinase_PdtaS_GAF_sf"/>
</dbReference>
<dbReference type="InterPro" id="IPR003594">
    <property type="entry name" value="HATPase_dom"/>
</dbReference>
<dbReference type="Pfam" id="PF08448">
    <property type="entry name" value="PAS_4"/>
    <property type="match status" value="1"/>
</dbReference>
<evidence type="ECO:0000313" key="9">
    <source>
        <dbReference type="EMBL" id="CCH72096.1"/>
    </source>
</evidence>
<feature type="domain" description="Histidine kinase" evidence="8">
    <location>
        <begin position="270"/>
        <end position="467"/>
    </location>
</feature>
<dbReference type="Gene3D" id="3.30.565.10">
    <property type="entry name" value="Histidine kinase-like ATPase, C-terminal domain"/>
    <property type="match status" value="1"/>
</dbReference>
<evidence type="ECO:0000256" key="5">
    <source>
        <dbReference type="ARBA" id="ARBA00022741"/>
    </source>
</evidence>
<dbReference type="InterPro" id="IPR013656">
    <property type="entry name" value="PAS_4"/>
</dbReference>
<organism evidence="9 10">
    <name type="scientific">Nostocoides australiense Ben110</name>
    <dbReference type="NCBI Taxonomy" id="1193182"/>
    <lineage>
        <taxon>Bacteria</taxon>
        <taxon>Bacillati</taxon>
        <taxon>Actinomycetota</taxon>
        <taxon>Actinomycetes</taxon>
        <taxon>Micrococcales</taxon>
        <taxon>Intrasporangiaceae</taxon>
        <taxon>Nostocoides</taxon>
    </lineage>
</organism>
<dbReference type="InterPro" id="IPR035965">
    <property type="entry name" value="PAS-like_dom_sf"/>
</dbReference>
<keyword evidence="6 9" id="KW-0418">Kinase</keyword>
<comment type="caution">
    <text evidence="9">The sequence shown here is derived from an EMBL/GenBank/DDBJ whole genome shotgun (WGS) entry which is preliminary data.</text>
</comment>
<evidence type="ECO:0000256" key="6">
    <source>
        <dbReference type="ARBA" id="ARBA00022777"/>
    </source>
</evidence>
<gene>
    <name evidence="9" type="ORF">BN11_1350001</name>
</gene>
<accession>W6JU93</accession>
<evidence type="ECO:0000256" key="1">
    <source>
        <dbReference type="ARBA" id="ARBA00000085"/>
    </source>
</evidence>
<dbReference type="STRING" id="1193182.BN11_1350001"/>
<keyword evidence="5" id="KW-0547">Nucleotide-binding</keyword>
<dbReference type="EC" id="2.7.13.3" evidence="2"/>
<dbReference type="EMBL" id="CAJA01000041">
    <property type="protein sequence ID" value="CCH72096.1"/>
    <property type="molecule type" value="Genomic_DNA"/>
</dbReference>
<dbReference type="SUPFAM" id="SSF55785">
    <property type="entry name" value="PYP-like sensor domain (PAS domain)"/>
    <property type="match status" value="1"/>
</dbReference>
<evidence type="ECO:0000259" key="8">
    <source>
        <dbReference type="PROSITE" id="PS50109"/>
    </source>
</evidence>
<dbReference type="PANTHER" id="PTHR41523">
    <property type="entry name" value="TWO-COMPONENT SYSTEM SENSOR PROTEIN"/>
    <property type="match status" value="1"/>
</dbReference>
<dbReference type="Gene3D" id="3.30.450.20">
    <property type="entry name" value="PAS domain"/>
    <property type="match status" value="1"/>
</dbReference>
<evidence type="ECO:0000256" key="2">
    <source>
        <dbReference type="ARBA" id="ARBA00012438"/>
    </source>
</evidence>
<proteinExistence type="predicted"/>
<keyword evidence="4" id="KW-0808">Transferase</keyword>
<evidence type="ECO:0000256" key="3">
    <source>
        <dbReference type="ARBA" id="ARBA00022553"/>
    </source>
</evidence>
<dbReference type="GO" id="GO:0005524">
    <property type="term" value="F:ATP binding"/>
    <property type="evidence" value="ECO:0007669"/>
    <property type="project" value="UniProtKB-KW"/>
</dbReference>
<dbReference type="InterPro" id="IPR011495">
    <property type="entry name" value="Sig_transdc_His_kin_sub2_dim/P"/>
</dbReference>
<dbReference type="PANTHER" id="PTHR41523:SF8">
    <property type="entry name" value="ETHYLENE RESPONSE SENSOR PROTEIN"/>
    <property type="match status" value="1"/>
</dbReference>